<dbReference type="InterPro" id="IPR015510">
    <property type="entry name" value="PGRP"/>
</dbReference>
<dbReference type="EMBL" id="OQ716796">
    <property type="protein sequence ID" value="WGH15431.1"/>
    <property type="molecule type" value="Genomic_DNA"/>
</dbReference>
<keyword evidence="7" id="KW-1185">Reference proteome</keyword>
<dbReference type="GO" id="GO:0042742">
    <property type="term" value="P:defense response to bacterium"/>
    <property type="evidence" value="ECO:0007669"/>
    <property type="project" value="UniProtKB-KW"/>
</dbReference>
<dbReference type="SMART" id="SM00644">
    <property type="entry name" value="Ami_2"/>
    <property type="match status" value="1"/>
</dbReference>
<reference evidence="6" key="1">
    <citation type="submission" date="2023-03" db="EMBL/GenBank/DDBJ databases">
        <authorList>
            <person name="Cao G."/>
            <person name="Liao Y."/>
        </authorList>
    </citation>
    <scope>NUCLEOTIDE SEQUENCE</scope>
    <source>
        <strain evidence="6">PSA6</strain>
    </source>
</reference>
<dbReference type="InterPro" id="IPR006619">
    <property type="entry name" value="PGRP_domain_met/bac"/>
</dbReference>
<dbReference type="Proteomes" id="UP001224657">
    <property type="component" value="Segment"/>
</dbReference>
<dbReference type="CDD" id="cd06583">
    <property type="entry name" value="PGRP"/>
    <property type="match status" value="1"/>
</dbReference>
<comment type="similarity">
    <text evidence="1">Belongs to the N-acetylmuramoyl-L-alanine amidase 2 family.</text>
</comment>
<evidence type="ECO:0000256" key="3">
    <source>
        <dbReference type="ARBA" id="ARBA00022638"/>
    </source>
</evidence>
<dbReference type="PANTHER" id="PTHR11022">
    <property type="entry name" value="PEPTIDOGLYCAN RECOGNITION PROTEIN"/>
    <property type="match status" value="1"/>
</dbReference>
<dbReference type="Pfam" id="PF01510">
    <property type="entry name" value="Amidase_2"/>
    <property type="match status" value="1"/>
</dbReference>
<dbReference type="GO" id="GO:0008270">
    <property type="term" value="F:zinc ion binding"/>
    <property type="evidence" value="ECO:0007669"/>
    <property type="project" value="InterPro"/>
</dbReference>
<proteinExistence type="inferred from homology"/>
<feature type="domain" description="Peptidoglycan recognition protein family" evidence="5">
    <location>
        <begin position="5"/>
        <end position="123"/>
    </location>
</feature>
<protein>
    <submittedName>
        <fullName evidence="6">N-acetylmuramoyl-L-alanine amidase</fullName>
    </submittedName>
</protein>
<dbReference type="SUPFAM" id="SSF55846">
    <property type="entry name" value="N-acetylmuramoyl-L-alanine amidase-like"/>
    <property type="match status" value="1"/>
</dbReference>
<keyword evidence="3" id="KW-0081">Bacteriolytic enzyme</keyword>
<dbReference type="InterPro" id="IPR036505">
    <property type="entry name" value="Amidase/PGRP_sf"/>
</dbReference>
<name>A0AAF0GJA0_9CAUD</name>
<evidence type="ECO:0000259" key="4">
    <source>
        <dbReference type="SMART" id="SM00644"/>
    </source>
</evidence>
<accession>A0AAF0GJA0</accession>
<evidence type="ECO:0000256" key="2">
    <source>
        <dbReference type="ARBA" id="ARBA00022529"/>
    </source>
</evidence>
<dbReference type="Gene3D" id="3.40.80.10">
    <property type="entry name" value="Peptidoglycan recognition protein-like"/>
    <property type="match status" value="1"/>
</dbReference>
<dbReference type="GO" id="GO:0008745">
    <property type="term" value="F:N-acetylmuramoyl-L-alanine amidase activity"/>
    <property type="evidence" value="ECO:0007669"/>
    <property type="project" value="InterPro"/>
</dbReference>
<dbReference type="SMART" id="SM00701">
    <property type="entry name" value="PGRP"/>
    <property type="match status" value="1"/>
</dbReference>
<evidence type="ECO:0000256" key="1">
    <source>
        <dbReference type="ARBA" id="ARBA00007553"/>
    </source>
</evidence>
<organism evidence="6 7">
    <name type="scientific">Pseudomonas phage PSA6</name>
    <dbReference type="NCBI Taxonomy" id="3038281"/>
    <lineage>
        <taxon>Viruses</taxon>
        <taxon>Duplodnaviria</taxon>
        <taxon>Heunggongvirae</taxon>
        <taxon>Uroviricota</taxon>
        <taxon>Caudoviricetes</taxon>
        <taxon>Autographivirales</taxon>
        <taxon>Autotranscriptaviridae</taxon>
        <taxon>Studiervirinae</taxon>
        <taxon>Phutvirus</taxon>
        <taxon>Phutvirus PSA6</taxon>
    </lineage>
</organism>
<evidence type="ECO:0000313" key="7">
    <source>
        <dbReference type="Proteomes" id="UP001224657"/>
    </source>
</evidence>
<dbReference type="GO" id="GO:0001897">
    <property type="term" value="P:symbiont-mediated cytolysis of host cell"/>
    <property type="evidence" value="ECO:0007669"/>
    <property type="project" value="UniProtKB-ARBA"/>
</dbReference>
<dbReference type="PANTHER" id="PTHR11022:SF41">
    <property type="entry name" value="PEPTIDOGLYCAN-RECOGNITION PROTEIN LC-RELATED"/>
    <property type="match status" value="1"/>
</dbReference>
<dbReference type="InterPro" id="IPR002502">
    <property type="entry name" value="Amidase_domain"/>
</dbReference>
<sequence length="155" mass="17327">MARQVAFNKRKETNLLVVHCAATKATMDIGRKEIQMWHVQQGWLAIGYHFVIRRDGTIEEGRPHDVIGSHVKGRNHDSLGICLAGGIDAKGKPEDNFTAEQKASLDALLWRMTSGVDFEGAYKDLPVCGHRDLDPGKACPSFDVKSWWTGRVLDR</sequence>
<evidence type="ECO:0000313" key="6">
    <source>
        <dbReference type="EMBL" id="WGH15431.1"/>
    </source>
</evidence>
<evidence type="ECO:0000259" key="5">
    <source>
        <dbReference type="SMART" id="SM00701"/>
    </source>
</evidence>
<dbReference type="GO" id="GO:0009253">
    <property type="term" value="P:peptidoglycan catabolic process"/>
    <property type="evidence" value="ECO:0007669"/>
    <property type="project" value="InterPro"/>
</dbReference>
<feature type="domain" description="N-acetylmuramoyl-L-alanine amidase" evidence="4">
    <location>
        <begin position="2"/>
        <end position="141"/>
    </location>
</feature>
<keyword evidence="2" id="KW-0929">Antimicrobial</keyword>